<reference evidence="6 7" key="1">
    <citation type="journal article" date="2022" name="Hortic Res">
        <title>The genome of Dioscorea zingiberensis sheds light on the biosynthesis, origin and evolution of the medicinally important diosgenin saponins.</title>
        <authorList>
            <person name="Li Y."/>
            <person name="Tan C."/>
            <person name="Li Z."/>
            <person name="Guo J."/>
            <person name="Li S."/>
            <person name="Chen X."/>
            <person name="Wang C."/>
            <person name="Dai X."/>
            <person name="Yang H."/>
            <person name="Song W."/>
            <person name="Hou L."/>
            <person name="Xu J."/>
            <person name="Tong Z."/>
            <person name="Xu A."/>
            <person name="Yuan X."/>
            <person name="Wang W."/>
            <person name="Yang Q."/>
            <person name="Chen L."/>
            <person name="Sun Z."/>
            <person name="Wang K."/>
            <person name="Pan B."/>
            <person name="Chen J."/>
            <person name="Bao Y."/>
            <person name="Liu F."/>
            <person name="Qi X."/>
            <person name="Gang D.R."/>
            <person name="Wen J."/>
            <person name="Li J."/>
        </authorList>
    </citation>
    <scope>NUCLEOTIDE SEQUENCE [LARGE SCALE GENOMIC DNA]</scope>
    <source>
        <strain evidence="6">Dzin_1.0</strain>
    </source>
</reference>
<proteinExistence type="inferred from homology"/>
<dbReference type="EMBL" id="JAGGNH010000031">
    <property type="protein sequence ID" value="KAJ0961287.1"/>
    <property type="molecule type" value="Genomic_DNA"/>
</dbReference>
<dbReference type="SUPFAM" id="SSF52540">
    <property type="entry name" value="P-loop containing nucleoside triphosphate hydrolases"/>
    <property type="match status" value="1"/>
</dbReference>
<name>A0A9D5BV41_9LILI</name>
<evidence type="ECO:0000256" key="2">
    <source>
        <dbReference type="ARBA" id="ARBA00023175"/>
    </source>
</evidence>
<dbReference type="InterPro" id="IPR036961">
    <property type="entry name" value="Kinesin_motor_dom_sf"/>
</dbReference>
<dbReference type="PROSITE" id="PS50067">
    <property type="entry name" value="KINESIN_MOTOR_2"/>
    <property type="match status" value="1"/>
</dbReference>
<comment type="similarity">
    <text evidence="3">Belongs to the TRAFAC class myosin-kinesin ATPase superfamily. Kinesin family.</text>
</comment>
<dbReference type="PANTHER" id="PTHR24115">
    <property type="entry name" value="KINESIN-RELATED"/>
    <property type="match status" value="1"/>
</dbReference>
<dbReference type="GO" id="GO:0016887">
    <property type="term" value="F:ATP hydrolysis activity"/>
    <property type="evidence" value="ECO:0007669"/>
    <property type="project" value="TreeGrafter"/>
</dbReference>
<evidence type="ECO:0000313" key="6">
    <source>
        <dbReference type="EMBL" id="KAJ0961287.1"/>
    </source>
</evidence>
<evidence type="ECO:0000256" key="3">
    <source>
        <dbReference type="PROSITE-ProRule" id="PRU00283"/>
    </source>
</evidence>
<feature type="domain" description="Kinesin motor" evidence="5">
    <location>
        <begin position="1"/>
        <end position="203"/>
    </location>
</feature>
<dbReference type="AlphaFoldDB" id="A0A9D5BV41"/>
<dbReference type="GO" id="GO:0008017">
    <property type="term" value="F:microtubule binding"/>
    <property type="evidence" value="ECO:0007669"/>
    <property type="project" value="InterPro"/>
</dbReference>
<organism evidence="6 7">
    <name type="scientific">Dioscorea zingiberensis</name>
    <dbReference type="NCBI Taxonomy" id="325984"/>
    <lineage>
        <taxon>Eukaryota</taxon>
        <taxon>Viridiplantae</taxon>
        <taxon>Streptophyta</taxon>
        <taxon>Embryophyta</taxon>
        <taxon>Tracheophyta</taxon>
        <taxon>Spermatophyta</taxon>
        <taxon>Magnoliopsida</taxon>
        <taxon>Liliopsida</taxon>
        <taxon>Dioscoreales</taxon>
        <taxon>Dioscoreaceae</taxon>
        <taxon>Dioscorea</taxon>
    </lineage>
</organism>
<feature type="region of interest" description="Disordered" evidence="4">
    <location>
        <begin position="233"/>
        <end position="268"/>
    </location>
</feature>
<dbReference type="GO" id="GO:0005874">
    <property type="term" value="C:microtubule"/>
    <property type="evidence" value="ECO:0007669"/>
    <property type="project" value="UniProtKB-KW"/>
</dbReference>
<keyword evidence="2" id="KW-0505">Motor protein</keyword>
<dbReference type="GO" id="GO:0007018">
    <property type="term" value="P:microtubule-based movement"/>
    <property type="evidence" value="ECO:0007669"/>
    <property type="project" value="InterPro"/>
</dbReference>
<dbReference type="PANTHER" id="PTHR24115:SF908">
    <property type="entry name" value="KINESIN-LIKE PROTEIN KIN-10C"/>
    <property type="match status" value="1"/>
</dbReference>
<evidence type="ECO:0000256" key="1">
    <source>
        <dbReference type="ARBA" id="ARBA00022701"/>
    </source>
</evidence>
<evidence type="ECO:0000259" key="5">
    <source>
        <dbReference type="PROSITE" id="PS50067"/>
    </source>
</evidence>
<dbReference type="InterPro" id="IPR027417">
    <property type="entry name" value="P-loop_NTPase"/>
</dbReference>
<dbReference type="OrthoDB" id="3176171at2759"/>
<dbReference type="SMART" id="SM00129">
    <property type="entry name" value="KISc"/>
    <property type="match status" value="1"/>
</dbReference>
<dbReference type="GO" id="GO:0008574">
    <property type="term" value="F:plus-end-directed microtubule motor activity"/>
    <property type="evidence" value="ECO:0007669"/>
    <property type="project" value="TreeGrafter"/>
</dbReference>
<dbReference type="GO" id="GO:0005524">
    <property type="term" value="F:ATP binding"/>
    <property type="evidence" value="ECO:0007669"/>
    <property type="project" value="InterPro"/>
</dbReference>
<accession>A0A9D5BV41</accession>
<dbReference type="Proteomes" id="UP001085076">
    <property type="component" value="Unassembled WGS sequence"/>
</dbReference>
<evidence type="ECO:0000256" key="4">
    <source>
        <dbReference type="SAM" id="MobiDB-lite"/>
    </source>
</evidence>
<comment type="caution">
    <text evidence="6">The sequence shown here is derived from an EMBL/GenBank/DDBJ whole genome shotgun (WGS) entry which is preliminary data.</text>
</comment>
<evidence type="ECO:0000313" key="7">
    <source>
        <dbReference type="Proteomes" id="UP001085076"/>
    </source>
</evidence>
<dbReference type="PRINTS" id="PR00380">
    <property type="entry name" value="KINESINHEAVY"/>
</dbReference>
<dbReference type="InterPro" id="IPR027640">
    <property type="entry name" value="Kinesin-like_fam"/>
</dbReference>
<keyword evidence="7" id="KW-1185">Reference proteome</keyword>
<dbReference type="Pfam" id="PF00225">
    <property type="entry name" value="Kinesin"/>
    <property type="match status" value="1"/>
</dbReference>
<comment type="caution">
    <text evidence="3">Lacks conserved residue(s) required for the propagation of feature annotation.</text>
</comment>
<dbReference type="GO" id="GO:0005871">
    <property type="term" value="C:kinesin complex"/>
    <property type="evidence" value="ECO:0007669"/>
    <property type="project" value="TreeGrafter"/>
</dbReference>
<dbReference type="InterPro" id="IPR001752">
    <property type="entry name" value="Kinesin_motor_dom"/>
</dbReference>
<gene>
    <name evidence="6" type="ORF">J5N97_000745</name>
</gene>
<sequence length="344" mass="37967">MTTFELLSHIEESGGSLSMPCYEVNQDHTYDVLKLKEQEVLVLEDAGRKIQLTGLSQIFERMYFHGLNQHKGPQKSVTDAQLRSHSGLIVYVAAVDKDTNTSHPGKINFIDLAGYADAKHISNPKPHLSETAKVNKSLFQLLNVVYALNVNETYVPYRESKLTRLMQDFICKTSGAVLATCLNPVLCQDTTHVVAMGSRSCQVVNQYQYDSSRKHKSSLRQVLPCSSPSHGWTSTINSSTKKNENIPFGSIEKKGNGATPMTKKGNGFTPATTRNQYLCASVKKVGTFSLVLKSKQMTSHFWQRNSPNSIVEDEVRPEDAVGVKEGLSARACGAIKDEVRPGGL</sequence>
<protein>
    <recommendedName>
        <fullName evidence="5">Kinesin motor domain-containing protein</fullName>
    </recommendedName>
</protein>
<keyword evidence="1" id="KW-0493">Microtubule</keyword>
<dbReference type="Gene3D" id="3.40.850.10">
    <property type="entry name" value="Kinesin motor domain"/>
    <property type="match status" value="1"/>
</dbReference>